<reference evidence="6 7" key="1">
    <citation type="submission" date="2014-10" db="EMBL/GenBank/DDBJ databases">
        <title>Draft genome sequence of Actinoplanes utahensis NRRL 12052.</title>
        <authorList>
            <person name="Velasco-Bucheli B."/>
            <person name="del Cerro C."/>
            <person name="Hormigo D."/>
            <person name="Garcia J.L."/>
            <person name="Acebal C."/>
            <person name="Arroyo M."/>
            <person name="de la Mata I."/>
        </authorList>
    </citation>
    <scope>NUCLEOTIDE SEQUENCE [LARGE SCALE GENOMIC DNA]</scope>
    <source>
        <strain evidence="6 7">NRRL 12052</strain>
    </source>
</reference>
<dbReference type="Proteomes" id="UP000054537">
    <property type="component" value="Unassembled WGS sequence"/>
</dbReference>
<feature type="domain" description="Carbohydrate kinase PfkB" evidence="5">
    <location>
        <begin position="5"/>
        <end position="274"/>
    </location>
</feature>
<dbReference type="InterPro" id="IPR029056">
    <property type="entry name" value="Ribokinase-like"/>
</dbReference>
<comment type="similarity">
    <text evidence="1 4">Belongs to the carbohydrate kinase PfkB family.</text>
</comment>
<dbReference type="PANTHER" id="PTHR10584:SF166">
    <property type="entry name" value="RIBOKINASE"/>
    <property type="match status" value="1"/>
</dbReference>
<evidence type="ECO:0000256" key="2">
    <source>
        <dbReference type="ARBA" id="ARBA00022679"/>
    </source>
</evidence>
<dbReference type="GO" id="GO:0005829">
    <property type="term" value="C:cytosol"/>
    <property type="evidence" value="ECO:0007669"/>
    <property type="project" value="TreeGrafter"/>
</dbReference>
<dbReference type="InterPro" id="IPR002139">
    <property type="entry name" value="Ribo/fructo_kinase"/>
</dbReference>
<dbReference type="EMBL" id="JRTT01000014">
    <property type="protein sequence ID" value="KHD76923.1"/>
    <property type="molecule type" value="Genomic_DNA"/>
</dbReference>
<dbReference type="PROSITE" id="PS00583">
    <property type="entry name" value="PFKB_KINASES_1"/>
    <property type="match status" value="1"/>
</dbReference>
<dbReference type="eggNOG" id="COG0524">
    <property type="taxonomic scope" value="Bacteria"/>
</dbReference>
<dbReference type="Gene3D" id="3.40.1190.20">
    <property type="match status" value="1"/>
</dbReference>
<organism evidence="6 7">
    <name type="scientific">Actinoplanes utahensis</name>
    <dbReference type="NCBI Taxonomy" id="1869"/>
    <lineage>
        <taxon>Bacteria</taxon>
        <taxon>Bacillati</taxon>
        <taxon>Actinomycetota</taxon>
        <taxon>Actinomycetes</taxon>
        <taxon>Micromonosporales</taxon>
        <taxon>Micromonosporaceae</taxon>
        <taxon>Actinoplanes</taxon>
    </lineage>
</organism>
<dbReference type="GO" id="GO:0006796">
    <property type="term" value="P:phosphate-containing compound metabolic process"/>
    <property type="evidence" value="ECO:0007669"/>
    <property type="project" value="UniProtKB-ARBA"/>
</dbReference>
<evidence type="ECO:0000256" key="1">
    <source>
        <dbReference type="ARBA" id="ARBA00010688"/>
    </source>
</evidence>
<dbReference type="OrthoDB" id="7946249at2"/>
<dbReference type="Pfam" id="PF00294">
    <property type="entry name" value="PfkB"/>
    <property type="match status" value="1"/>
</dbReference>
<evidence type="ECO:0000256" key="4">
    <source>
        <dbReference type="RuleBase" id="RU003704"/>
    </source>
</evidence>
<name>A0A0A6UPD8_ACTUT</name>
<evidence type="ECO:0000259" key="5">
    <source>
        <dbReference type="Pfam" id="PF00294"/>
    </source>
</evidence>
<comment type="caution">
    <text evidence="6">The sequence shown here is derived from an EMBL/GenBank/DDBJ whole genome shotgun (WGS) entry which is preliminary data.</text>
</comment>
<evidence type="ECO:0000313" key="6">
    <source>
        <dbReference type="EMBL" id="KHD76923.1"/>
    </source>
</evidence>
<evidence type="ECO:0000256" key="3">
    <source>
        <dbReference type="ARBA" id="ARBA00022777"/>
    </source>
</evidence>
<dbReference type="SUPFAM" id="SSF53613">
    <property type="entry name" value="Ribokinase-like"/>
    <property type="match status" value="1"/>
</dbReference>
<accession>A0A0A6UPD8</accession>
<keyword evidence="2 4" id="KW-0808">Transferase</keyword>
<sequence>MTGRRVVVVGQLARDVVLGIDELPEAGTSGDVSQRRETLGGKGANQAVAVAQLGLPVSLVAVAGDDVIGDQLLAQAAADGIDVTPVVRRAGTLTGLIVEVLESGGQWRYLQHLPEEVLLSVADVEAAAGVLGAADAVLVQLQQPPAAALAAARLARAADALVVLDGVADREIIALADVVRADENEAEQIGDARELLSAGPRLVAFGVPDGDRFVWEGGDLVIPHPEGRVVDTTGAGDAFTAALTVALLDGATPEEAAHRAVEAAGKTVGRPGGRPRL</sequence>
<proteinExistence type="inferred from homology"/>
<dbReference type="GO" id="GO:0016301">
    <property type="term" value="F:kinase activity"/>
    <property type="evidence" value="ECO:0007669"/>
    <property type="project" value="UniProtKB-KW"/>
</dbReference>
<dbReference type="InterPro" id="IPR011611">
    <property type="entry name" value="PfkB_dom"/>
</dbReference>
<dbReference type="STRING" id="1869.MB27_14030"/>
<dbReference type="InterPro" id="IPR002173">
    <property type="entry name" value="Carboh/pur_kinase_PfkB_CS"/>
</dbReference>
<dbReference type="RefSeq" id="WP_043524874.1">
    <property type="nucleotide sequence ID" value="NZ_BAABKU010000012.1"/>
</dbReference>
<dbReference type="AlphaFoldDB" id="A0A0A6UPD8"/>
<evidence type="ECO:0000313" key="7">
    <source>
        <dbReference type="Proteomes" id="UP000054537"/>
    </source>
</evidence>
<keyword evidence="7" id="KW-1185">Reference proteome</keyword>
<gene>
    <name evidence="6" type="ORF">MB27_14030</name>
</gene>
<dbReference type="PANTHER" id="PTHR10584">
    <property type="entry name" value="SUGAR KINASE"/>
    <property type="match status" value="1"/>
</dbReference>
<dbReference type="PRINTS" id="PR00990">
    <property type="entry name" value="RIBOKINASE"/>
</dbReference>
<dbReference type="PROSITE" id="PS00584">
    <property type="entry name" value="PFKB_KINASES_2"/>
    <property type="match status" value="1"/>
</dbReference>
<keyword evidence="3 4" id="KW-0418">Kinase</keyword>
<protein>
    <submittedName>
        <fullName evidence="6">Carbohydrate kinase</fullName>
    </submittedName>
</protein>